<protein>
    <recommendedName>
        <fullName evidence="7">Flagellar biosynthesis protein FlhA</fullName>
    </recommendedName>
</protein>
<accession>A0ABY4CFR8</accession>
<dbReference type="Gene3D" id="3.40.50.12790">
    <property type="entry name" value="FHIPEP family, domain 4"/>
    <property type="match status" value="1"/>
</dbReference>
<feature type="transmembrane region" description="Helical" evidence="7">
    <location>
        <begin position="105"/>
        <end position="122"/>
    </location>
</feature>
<dbReference type="EMBL" id="CP089291">
    <property type="protein sequence ID" value="UOF89372.1"/>
    <property type="molecule type" value="Genomic_DNA"/>
</dbReference>
<keyword evidence="3 7" id="KW-1003">Cell membrane</keyword>
<comment type="similarity">
    <text evidence="2 7">Belongs to the FHIPEP (flagella/HR/invasion proteins export pore) family.</text>
</comment>
<feature type="transmembrane region" description="Helical" evidence="7">
    <location>
        <begin position="190"/>
        <end position="211"/>
    </location>
</feature>
<dbReference type="PIRSF" id="PIRSF005419">
    <property type="entry name" value="FlhA"/>
    <property type="match status" value="1"/>
</dbReference>
<sequence length="679" mass="73734">MKSRSAELTIILAVLSIISMMVIPIPTPLLDVLLIVNIGVSFMILLVAMNTTEALHFSVFPSLLLLTTLFRLALNVSSTRAILSTGNAGTVIHTFGSFVIGDNAVVGFVVFLILAIIQYLIITRGAERVAEVAARFTLDAMPGKQISIDADLNAGLINEKEARERRETIEKEADFFGAMDGAMKFVKGDAVASMIIVAINIIGGFIIGMAMNGDSLTTALQNYTILSVGDGLVSQLPALLISTSSGLIVTRSASGGTLGDELTRQLFSFPRFMYIVAGVLTLFGILTPIGPIRTLPVAALLAYGGYRMTQNLKTTEMQASKKEVAAEEAEVRSPESVMSFIQVDPIEFEFGYALIPLADSKQGGDLLDRVIMIRRQCALELGIVVPVIRIRDNIQLKPNQYSIKIRGNEVSNGELLLDHYLAMSPGIDDPAVTGIPTTEPAFGLPALWIHGNVRERAELAGYTVVDPPSVVATHLTEVIKRHAHELLGRQETKALVDSIKPTHPTLLDELIPGLLSIGDIQKVLGNLLREKVSIRDLVTILETLADYAAITKDHALLTEYVRQSLARQISQQYCVKGQVLPVITLSAAVEKRLADAIQHSEQGAYLALDPRVSQQVYHALNEQIGRLTTLGQQPVVITSPAVRLHFRRMIERVLPDVPVLSYNELDAAIEIQSSGMVSI</sequence>
<dbReference type="Proteomes" id="UP000830167">
    <property type="component" value="Chromosome"/>
</dbReference>
<proteinExistence type="inferred from homology"/>
<evidence type="ECO:0000313" key="8">
    <source>
        <dbReference type="EMBL" id="UOF89372.1"/>
    </source>
</evidence>
<organism evidence="8 9">
    <name type="scientific">Fodinisporobacter ferrooxydans</name>
    <dbReference type="NCBI Taxonomy" id="2901836"/>
    <lineage>
        <taxon>Bacteria</taxon>
        <taxon>Bacillati</taxon>
        <taxon>Bacillota</taxon>
        <taxon>Bacilli</taxon>
        <taxon>Bacillales</taxon>
        <taxon>Alicyclobacillaceae</taxon>
        <taxon>Fodinisporobacter</taxon>
    </lineage>
</organism>
<keyword evidence="5 7" id="KW-1133">Transmembrane helix</keyword>
<evidence type="ECO:0000256" key="6">
    <source>
        <dbReference type="ARBA" id="ARBA00023136"/>
    </source>
</evidence>
<dbReference type="InterPro" id="IPR042196">
    <property type="entry name" value="FHIPEP_4"/>
</dbReference>
<dbReference type="NCBIfam" id="TIGR01398">
    <property type="entry name" value="FlhA"/>
    <property type="match status" value="1"/>
</dbReference>
<comment type="subcellular location">
    <subcellularLocation>
        <location evidence="1 7">Cell membrane</location>
        <topology evidence="1 7">Multi-pass membrane protein</topology>
    </subcellularLocation>
</comment>
<comment type="function">
    <text evidence="7">Required for formation of the rod structure of the flagellar apparatus. Together with FliI and FliH, may constitute the export apparatus of flagellin.</text>
</comment>
<keyword evidence="7" id="KW-0653">Protein transport</keyword>
<evidence type="ECO:0000256" key="5">
    <source>
        <dbReference type="ARBA" id="ARBA00022989"/>
    </source>
</evidence>
<evidence type="ECO:0000256" key="7">
    <source>
        <dbReference type="RuleBase" id="RU364093"/>
    </source>
</evidence>
<evidence type="ECO:0000313" key="9">
    <source>
        <dbReference type="Proteomes" id="UP000830167"/>
    </source>
</evidence>
<feature type="transmembrane region" description="Helical" evidence="7">
    <location>
        <begin position="32"/>
        <end position="49"/>
    </location>
</feature>
<evidence type="ECO:0000256" key="2">
    <source>
        <dbReference type="ARBA" id="ARBA00008835"/>
    </source>
</evidence>
<keyword evidence="7" id="KW-1005">Bacterial flagellum biogenesis</keyword>
<keyword evidence="8" id="KW-0966">Cell projection</keyword>
<feature type="transmembrane region" description="Helical" evidence="7">
    <location>
        <begin position="231"/>
        <end position="250"/>
    </location>
</feature>
<feature type="transmembrane region" description="Helical" evidence="7">
    <location>
        <begin position="271"/>
        <end position="290"/>
    </location>
</feature>
<feature type="transmembrane region" description="Helical" evidence="7">
    <location>
        <begin position="6"/>
        <end position="25"/>
    </location>
</feature>
<dbReference type="Pfam" id="PF00771">
    <property type="entry name" value="FHIPEP"/>
    <property type="match status" value="1"/>
</dbReference>
<name>A0ABY4CFR8_9BACL</name>
<keyword evidence="8" id="KW-0969">Cilium</keyword>
<dbReference type="InterPro" id="IPR042193">
    <property type="entry name" value="FHIPEP_3"/>
</dbReference>
<dbReference type="Gene3D" id="3.40.30.60">
    <property type="entry name" value="FHIPEP family, domain 1"/>
    <property type="match status" value="1"/>
</dbReference>
<dbReference type="InterPro" id="IPR001712">
    <property type="entry name" value="T3SS_FHIPEP"/>
</dbReference>
<evidence type="ECO:0000256" key="1">
    <source>
        <dbReference type="ARBA" id="ARBA00004651"/>
    </source>
</evidence>
<keyword evidence="7" id="KW-1006">Bacterial flagellum protein export</keyword>
<gene>
    <name evidence="7 8" type="primary">flhA</name>
    <name evidence="8" type="ORF">LSG31_15895</name>
</gene>
<reference evidence="8" key="1">
    <citation type="submission" date="2021-12" db="EMBL/GenBank/DDBJ databases">
        <title>Alicyclobacillaceae gen. nov., sp. nov., isolated from chalcocite enrichment system.</title>
        <authorList>
            <person name="Jiang Z."/>
        </authorList>
    </citation>
    <scope>NUCLEOTIDE SEQUENCE</scope>
    <source>
        <strain evidence="8">MYW30-H2</strain>
    </source>
</reference>
<dbReference type="InterPro" id="IPR006301">
    <property type="entry name" value="FlhA"/>
</dbReference>
<dbReference type="RefSeq" id="WP_347436059.1">
    <property type="nucleotide sequence ID" value="NZ_CP089291.1"/>
</dbReference>
<keyword evidence="7" id="KW-0813">Transport</keyword>
<dbReference type="PANTHER" id="PTHR30161">
    <property type="entry name" value="FLAGELLAR EXPORT PROTEIN, MEMBRANE FLHA SUBUNIT-RELATED"/>
    <property type="match status" value="1"/>
</dbReference>
<dbReference type="InterPro" id="IPR042194">
    <property type="entry name" value="FHIPEP_1"/>
</dbReference>
<evidence type="ECO:0000256" key="4">
    <source>
        <dbReference type="ARBA" id="ARBA00022692"/>
    </source>
</evidence>
<dbReference type="PRINTS" id="PR00949">
    <property type="entry name" value="TYPE3IMAPROT"/>
</dbReference>
<dbReference type="Gene3D" id="1.10.8.540">
    <property type="entry name" value="FHIPEP family, domain 3"/>
    <property type="match status" value="1"/>
</dbReference>
<feature type="transmembrane region" description="Helical" evidence="7">
    <location>
        <begin position="55"/>
        <end position="74"/>
    </location>
</feature>
<keyword evidence="9" id="KW-1185">Reference proteome</keyword>
<dbReference type="PANTHER" id="PTHR30161:SF1">
    <property type="entry name" value="FLAGELLAR BIOSYNTHESIS PROTEIN FLHA-RELATED"/>
    <property type="match status" value="1"/>
</dbReference>
<evidence type="ECO:0000256" key="3">
    <source>
        <dbReference type="ARBA" id="ARBA00022475"/>
    </source>
</evidence>
<keyword evidence="8" id="KW-0282">Flagellum</keyword>
<keyword evidence="4 7" id="KW-0812">Transmembrane</keyword>
<keyword evidence="6 7" id="KW-0472">Membrane</keyword>